<gene>
    <name evidence="2" type="ORF">NBG4_180012</name>
</gene>
<dbReference type="NCBIfam" id="NF040576">
    <property type="entry name" value="T2SS_GspM_XpsM"/>
    <property type="match status" value="1"/>
</dbReference>
<organism evidence="2 3">
    <name type="scientific">Candidatus Sulfobium mesophilum</name>
    <dbReference type="NCBI Taxonomy" id="2016548"/>
    <lineage>
        <taxon>Bacteria</taxon>
        <taxon>Pseudomonadati</taxon>
        <taxon>Nitrospirota</taxon>
        <taxon>Nitrospiria</taxon>
        <taxon>Nitrospirales</taxon>
        <taxon>Nitrospiraceae</taxon>
        <taxon>Candidatus Sulfobium</taxon>
    </lineage>
</organism>
<keyword evidence="3" id="KW-1185">Reference proteome</keyword>
<evidence type="ECO:0000313" key="3">
    <source>
        <dbReference type="Proteomes" id="UP000245125"/>
    </source>
</evidence>
<evidence type="ECO:0008006" key="4">
    <source>
        <dbReference type="Google" id="ProtNLM"/>
    </source>
</evidence>
<proteinExistence type="predicted"/>
<reference evidence="3" key="1">
    <citation type="submission" date="2018-03" db="EMBL/GenBank/DDBJ databases">
        <authorList>
            <person name="Zecchin S."/>
        </authorList>
    </citation>
    <scope>NUCLEOTIDE SEQUENCE [LARGE SCALE GENOMIC DNA]</scope>
</reference>
<protein>
    <recommendedName>
        <fullName evidence="4">General secretion pathway protein M</fullName>
    </recommendedName>
</protein>
<dbReference type="EMBL" id="OUUY01000062">
    <property type="protein sequence ID" value="SPQ00136.1"/>
    <property type="molecule type" value="Genomic_DNA"/>
</dbReference>
<feature type="coiled-coil region" evidence="1">
    <location>
        <begin position="51"/>
        <end position="78"/>
    </location>
</feature>
<keyword evidence="1" id="KW-0175">Coiled coil</keyword>
<evidence type="ECO:0000256" key="1">
    <source>
        <dbReference type="SAM" id="Coils"/>
    </source>
</evidence>
<evidence type="ECO:0000313" key="2">
    <source>
        <dbReference type="EMBL" id="SPQ00136.1"/>
    </source>
</evidence>
<sequence>MIKNKTLIITIPLMLGLLVFSAYQYGYKRVKSELDTIKEEQSVGLRILEKSNAIISEKPNLEKQIAKLKEERQADNTKLIEGQTLSLSAAALQETIKGIVVGRGGSISSERVGKPEDHGKFKVIKVSLDAVLPDTKALEDILFSIESRTPYLVVNELDTRVRNFRDPRDLLIKLDVSALTVGK</sequence>
<accession>A0A2U3QFD7</accession>
<dbReference type="Proteomes" id="UP000245125">
    <property type="component" value="Unassembled WGS sequence"/>
</dbReference>
<dbReference type="InterPro" id="IPR034756">
    <property type="entry name" value="T2SSM_b"/>
</dbReference>
<dbReference type="Pfam" id="PF10741">
    <property type="entry name" value="T2SSM_b"/>
    <property type="match status" value="1"/>
</dbReference>
<name>A0A2U3QFD7_9BACT</name>
<dbReference type="AlphaFoldDB" id="A0A2U3QFD7"/>